<reference evidence="1 2" key="1">
    <citation type="submission" date="2018-08" db="EMBL/GenBank/DDBJ databases">
        <title>Aphanomyces genome sequencing and annotation.</title>
        <authorList>
            <person name="Minardi D."/>
            <person name="Oidtmann B."/>
            <person name="Van Der Giezen M."/>
            <person name="Studholme D.J."/>
        </authorList>
    </citation>
    <scope>NUCLEOTIDE SEQUENCE [LARGE SCALE GENOMIC DNA]</scope>
    <source>
        <strain evidence="1 2">FDL457</strain>
    </source>
</reference>
<name>A0A3R6W8J7_APHAT</name>
<evidence type="ECO:0000313" key="2">
    <source>
        <dbReference type="Proteomes" id="UP000286510"/>
    </source>
</evidence>
<comment type="caution">
    <text evidence="1">The sequence shown here is derived from an EMBL/GenBank/DDBJ whole genome shotgun (WGS) entry which is preliminary data.</text>
</comment>
<dbReference type="EMBL" id="QUTF01025894">
    <property type="protein sequence ID" value="RHY82885.1"/>
    <property type="molecule type" value="Genomic_DNA"/>
</dbReference>
<protein>
    <submittedName>
        <fullName evidence="1">Uncharacterized protein</fullName>
    </submittedName>
</protein>
<organism evidence="1 2">
    <name type="scientific">Aphanomyces astaci</name>
    <name type="common">Crayfish plague agent</name>
    <dbReference type="NCBI Taxonomy" id="112090"/>
    <lineage>
        <taxon>Eukaryota</taxon>
        <taxon>Sar</taxon>
        <taxon>Stramenopiles</taxon>
        <taxon>Oomycota</taxon>
        <taxon>Saprolegniomycetes</taxon>
        <taxon>Saprolegniales</taxon>
        <taxon>Verrucalvaceae</taxon>
        <taxon>Aphanomyces</taxon>
    </lineage>
</organism>
<gene>
    <name evidence="1" type="ORF">DYB26_012575</name>
</gene>
<sequence>MSFKTHHSKTAIWSSKARLKMSAFTFTCSTRQPNLKTDQHFTKHYPELSPTMLNTLFAVISTLFWAHSTRTQLQAHRTQAEPRLWIGKLLCI</sequence>
<accession>A0A3R6W8J7</accession>
<dbReference type="Proteomes" id="UP000286510">
    <property type="component" value="Unassembled WGS sequence"/>
</dbReference>
<evidence type="ECO:0000313" key="1">
    <source>
        <dbReference type="EMBL" id="RHY82885.1"/>
    </source>
</evidence>
<dbReference type="AlphaFoldDB" id="A0A3R6W8J7"/>
<proteinExistence type="predicted"/>